<keyword evidence="5 20" id="KW-0808">Transferase</keyword>
<dbReference type="SUPFAM" id="SSF103190">
    <property type="entry name" value="Sensory domain-like"/>
    <property type="match status" value="1"/>
</dbReference>
<evidence type="ECO:0000256" key="15">
    <source>
        <dbReference type="SAM" id="MobiDB-lite"/>
    </source>
</evidence>
<dbReference type="PANTHER" id="PTHR45138:SF9">
    <property type="entry name" value="DIGUANYLATE CYCLASE DGCM-RELATED"/>
    <property type="match status" value="1"/>
</dbReference>
<evidence type="ECO:0000313" key="20">
    <source>
        <dbReference type="EMBL" id="WMW65088.1"/>
    </source>
</evidence>
<dbReference type="NCBIfam" id="TIGR00229">
    <property type="entry name" value="sensory_box"/>
    <property type="match status" value="1"/>
</dbReference>
<dbReference type="CDD" id="cd00130">
    <property type="entry name" value="PAS"/>
    <property type="match status" value="1"/>
</dbReference>
<dbReference type="CDD" id="cd01949">
    <property type="entry name" value="GGDEF"/>
    <property type="match status" value="1"/>
</dbReference>
<sequence>MRVISLRQRLLLLLAILSSLALVALGTFSYVRAKDAMLRGAESSMALQADTLANAIVSQYAGEYARAVASLRQDPRVVACLSGQPYDHQGLRASWSSFLRLRPEAYFVYFADLAGRVHIIQPQRELPPDFDARTRPWFRRAMEHPGVVGWSDPYTEFITGKTVVSTVATVDDPAGGKPLGVLGLDITTDGLRNILAGVALPSGSGLLVLTAEGHPVTSTGLGAALADRVDTTPLRNLARGTYTAHAPAQSGRTIGGTLGDNAGNGATYLDVDGERVLTAVRAVPGPGWRLVLLVPQEELLRAVAPIRYGTILAIGGMLILFAVLFAVATVGTSGRVGQLAEYMRSVARGDFTVRNLFTGRDEFGALNRHLNELVTARRDAEAALRDAERQHRELVENAPIGIFRTTRDGTINVLNQHGAALLGFRDVAHARALLDDSVIPLYAEPMDRLAMLDDLTAGEVVTGQRLRWYRRGGEAIWVSLYARRTGAPDAPEVESFFLDVTDQVEDTLRLEQLATTDELTGVANRRHFMARLEDEATRAQRYGRPLSVLLLDADHFKAVNDTWGHEAGDMVLRHITDVMGLSLRENDLIGRLGGEEFGVLLPETALERALRTAERIRAAVEDAPVAVRDAWVGCTVSVGAAEYRGANDSLDDLIRRADQMLMRAKEGGRNRVCAQQATPTCANGTDGSGRNDPAGSGQDAA</sequence>
<dbReference type="NCBIfam" id="TIGR00254">
    <property type="entry name" value="GGDEF"/>
    <property type="match status" value="1"/>
</dbReference>
<keyword evidence="9" id="KW-0067">ATP-binding</keyword>
<proteinExistence type="predicted"/>
<dbReference type="SUPFAM" id="SSF158472">
    <property type="entry name" value="HAMP domain-like"/>
    <property type="match status" value="1"/>
</dbReference>
<dbReference type="PROSITE" id="PS50112">
    <property type="entry name" value="PAS"/>
    <property type="match status" value="1"/>
</dbReference>
<evidence type="ECO:0000259" key="17">
    <source>
        <dbReference type="PROSITE" id="PS50112"/>
    </source>
</evidence>
<feature type="transmembrane region" description="Helical" evidence="16">
    <location>
        <begin position="308"/>
        <end position="330"/>
    </location>
</feature>
<dbReference type="Gene3D" id="6.10.340.10">
    <property type="match status" value="1"/>
</dbReference>
<evidence type="ECO:0000256" key="12">
    <source>
        <dbReference type="ARBA" id="ARBA00023136"/>
    </source>
</evidence>
<dbReference type="PANTHER" id="PTHR45138">
    <property type="entry name" value="REGULATORY COMPONENTS OF SENSORY TRANSDUCTION SYSTEM"/>
    <property type="match status" value="1"/>
</dbReference>
<dbReference type="InterPro" id="IPR003660">
    <property type="entry name" value="HAMP_dom"/>
</dbReference>
<dbReference type="EC" id="2.7.7.65" evidence="2"/>
<evidence type="ECO:0000256" key="6">
    <source>
        <dbReference type="ARBA" id="ARBA00022692"/>
    </source>
</evidence>
<protein>
    <recommendedName>
        <fullName evidence="2">diguanylate cyclase</fullName>
        <ecNumber evidence="2">2.7.7.65</ecNumber>
    </recommendedName>
</protein>
<feature type="domain" description="GGDEF" evidence="19">
    <location>
        <begin position="544"/>
        <end position="677"/>
    </location>
</feature>
<dbReference type="CDD" id="cd06225">
    <property type="entry name" value="HAMP"/>
    <property type="match status" value="1"/>
</dbReference>
<accession>A0ABY9R257</accession>
<dbReference type="PROSITE" id="PS50887">
    <property type="entry name" value="GGDEF"/>
    <property type="match status" value="1"/>
</dbReference>
<keyword evidence="20" id="KW-0548">Nucleotidyltransferase</keyword>
<dbReference type="InterPro" id="IPR033479">
    <property type="entry name" value="dCache_1"/>
</dbReference>
<dbReference type="Pfam" id="PF13188">
    <property type="entry name" value="PAS_8"/>
    <property type="match status" value="1"/>
</dbReference>
<evidence type="ECO:0000256" key="7">
    <source>
        <dbReference type="ARBA" id="ARBA00022741"/>
    </source>
</evidence>
<keyword evidence="3" id="KW-1003">Cell membrane</keyword>
<keyword evidence="6 16" id="KW-0812">Transmembrane</keyword>
<dbReference type="RefSeq" id="WP_309541128.1">
    <property type="nucleotide sequence ID" value="NZ_CP133659.1"/>
</dbReference>
<dbReference type="EMBL" id="CP133659">
    <property type="protein sequence ID" value="WMW65088.1"/>
    <property type="molecule type" value="Genomic_DNA"/>
</dbReference>
<evidence type="ECO:0000256" key="9">
    <source>
        <dbReference type="ARBA" id="ARBA00022840"/>
    </source>
</evidence>
<feature type="coiled-coil region" evidence="14">
    <location>
        <begin position="366"/>
        <end position="397"/>
    </location>
</feature>
<dbReference type="SMART" id="SM00267">
    <property type="entry name" value="GGDEF"/>
    <property type="match status" value="1"/>
</dbReference>
<dbReference type="SUPFAM" id="SSF55785">
    <property type="entry name" value="PYP-like sensor domain (PAS domain)"/>
    <property type="match status" value="1"/>
</dbReference>
<evidence type="ECO:0000256" key="11">
    <source>
        <dbReference type="ARBA" id="ARBA00023012"/>
    </source>
</evidence>
<evidence type="ECO:0000259" key="18">
    <source>
        <dbReference type="PROSITE" id="PS50885"/>
    </source>
</evidence>
<dbReference type="SMART" id="SM00304">
    <property type="entry name" value="HAMP"/>
    <property type="match status" value="1"/>
</dbReference>
<evidence type="ECO:0000256" key="16">
    <source>
        <dbReference type="SAM" id="Phobius"/>
    </source>
</evidence>
<dbReference type="InterPro" id="IPR050469">
    <property type="entry name" value="Diguanylate_Cyclase"/>
</dbReference>
<dbReference type="GO" id="GO:0052621">
    <property type="term" value="F:diguanylate cyclase activity"/>
    <property type="evidence" value="ECO:0007669"/>
    <property type="project" value="UniProtKB-EC"/>
</dbReference>
<feature type="domain" description="HAMP" evidence="18">
    <location>
        <begin position="333"/>
        <end position="382"/>
    </location>
</feature>
<dbReference type="SUPFAM" id="SSF55073">
    <property type="entry name" value="Nucleotide cyclase"/>
    <property type="match status" value="1"/>
</dbReference>
<dbReference type="Pfam" id="PF02743">
    <property type="entry name" value="dCache_1"/>
    <property type="match status" value="1"/>
</dbReference>
<dbReference type="Pfam" id="PF00990">
    <property type="entry name" value="GGDEF"/>
    <property type="match status" value="1"/>
</dbReference>
<dbReference type="InterPro" id="IPR035965">
    <property type="entry name" value="PAS-like_dom_sf"/>
</dbReference>
<dbReference type="InterPro" id="IPR000160">
    <property type="entry name" value="GGDEF_dom"/>
</dbReference>
<keyword evidence="21" id="KW-1185">Reference proteome</keyword>
<keyword evidence="11" id="KW-0902">Two-component regulatory system</keyword>
<evidence type="ECO:0000259" key="19">
    <source>
        <dbReference type="PROSITE" id="PS50887"/>
    </source>
</evidence>
<keyword evidence="14" id="KW-0175">Coiled coil</keyword>
<dbReference type="InterPro" id="IPR000014">
    <property type="entry name" value="PAS"/>
</dbReference>
<dbReference type="PROSITE" id="PS50885">
    <property type="entry name" value="HAMP"/>
    <property type="match status" value="1"/>
</dbReference>
<evidence type="ECO:0000256" key="8">
    <source>
        <dbReference type="ARBA" id="ARBA00022777"/>
    </source>
</evidence>
<keyword evidence="7" id="KW-0547">Nucleotide-binding</keyword>
<keyword evidence="12 16" id="KW-0472">Membrane</keyword>
<keyword evidence="10 16" id="KW-1133">Transmembrane helix</keyword>
<dbReference type="Pfam" id="PF00672">
    <property type="entry name" value="HAMP"/>
    <property type="match status" value="1"/>
</dbReference>
<dbReference type="Proteomes" id="UP001180616">
    <property type="component" value="Chromosome"/>
</dbReference>
<gene>
    <name evidence="20" type="ORF">KPS_003188</name>
</gene>
<keyword evidence="8" id="KW-0418">Kinase</keyword>
<evidence type="ECO:0000256" key="5">
    <source>
        <dbReference type="ARBA" id="ARBA00022679"/>
    </source>
</evidence>
<feature type="domain" description="PAS" evidence="17">
    <location>
        <begin position="387"/>
        <end position="424"/>
    </location>
</feature>
<dbReference type="InterPro" id="IPR029787">
    <property type="entry name" value="Nucleotide_cyclase"/>
</dbReference>
<keyword evidence="4" id="KW-0597">Phosphoprotein</keyword>
<organism evidence="20 21">
    <name type="scientific">Nitratidesulfovibrio liaohensis</name>
    <dbReference type="NCBI Taxonomy" id="2604158"/>
    <lineage>
        <taxon>Bacteria</taxon>
        <taxon>Pseudomonadati</taxon>
        <taxon>Thermodesulfobacteriota</taxon>
        <taxon>Desulfovibrionia</taxon>
        <taxon>Desulfovibrionales</taxon>
        <taxon>Desulfovibrionaceae</taxon>
        <taxon>Nitratidesulfovibrio</taxon>
    </lineage>
</organism>
<evidence type="ECO:0000256" key="4">
    <source>
        <dbReference type="ARBA" id="ARBA00022553"/>
    </source>
</evidence>
<evidence type="ECO:0000256" key="10">
    <source>
        <dbReference type="ARBA" id="ARBA00022989"/>
    </source>
</evidence>
<evidence type="ECO:0000256" key="3">
    <source>
        <dbReference type="ARBA" id="ARBA00022475"/>
    </source>
</evidence>
<dbReference type="Gene3D" id="3.30.70.270">
    <property type="match status" value="1"/>
</dbReference>
<comment type="catalytic activity">
    <reaction evidence="13">
        <text>2 GTP = 3',3'-c-di-GMP + 2 diphosphate</text>
        <dbReference type="Rhea" id="RHEA:24898"/>
        <dbReference type="ChEBI" id="CHEBI:33019"/>
        <dbReference type="ChEBI" id="CHEBI:37565"/>
        <dbReference type="ChEBI" id="CHEBI:58805"/>
        <dbReference type="EC" id="2.7.7.65"/>
    </reaction>
</comment>
<evidence type="ECO:0000313" key="21">
    <source>
        <dbReference type="Proteomes" id="UP001180616"/>
    </source>
</evidence>
<evidence type="ECO:0000256" key="2">
    <source>
        <dbReference type="ARBA" id="ARBA00012528"/>
    </source>
</evidence>
<comment type="subcellular location">
    <subcellularLocation>
        <location evidence="1">Cell membrane</location>
        <topology evidence="1">Multi-pass membrane protein</topology>
    </subcellularLocation>
</comment>
<evidence type="ECO:0000256" key="13">
    <source>
        <dbReference type="ARBA" id="ARBA00034247"/>
    </source>
</evidence>
<dbReference type="CDD" id="cd18773">
    <property type="entry name" value="PDC1_HK_sensor"/>
    <property type="match status" value="1"/>
</dbReference>
<dbReference type="Gene3D" id="3.30.450.20">
    <property type="entry name" value="PAS domain"/>
    <property type="match status" value="2"/>
</dbReference>
<dbReference type="InterPro" id="IPR029151">
    <property type="entry name" value="Sensor-like_sf"/>
</dbReference>
<dbReference type="InterPro" id="IPR043128">
    <property type="entry name" value="Rev_trsase/Diguanyl_cyclase"/>
</dbReference>
<evidence type="ECO:0000256" key="14">
    <source>
        <dbReference type="SAM" id="Coils"/>
    </source>
</evidence>
<reference evidence="20" key="1">
    <citation type="submission" date="2023-09" db="EMBL/GenBank/DDBJ databases">
        <authorList>
            <consortium name="CW5 consortium"/>
            <person name="Lu C.-W."/>
        </authorList>
    </citation>
    <scope>NUCLEOTIDE SEQUENCE</scope>
    <source>
        <strain evidence="20">KPS</strain>
    </source>
</reference>
<evidence type="ECO:0000256" key="1">
    <source>
        <dbReference type="ARBA" id="ARBA00004651"/>
    </source>
</evidence>
<feature type="region of interest" description="Disordered" evidence="15">
    <location>
        <begin position="678"/>
        <end position="701"/>
    </location>
</feature>
<name>A0ABY9R257_9BACT</name>